<feature type="transmembrane region" description="Helical" evidence="7">
    <location>
        <begin position="225"/>
        <end position="248"/>
    </location>
</feature>
<keyword evidence="9" id="KW-0614">Plasmid</keyword>
<dbReference type="AlphaFoldDB" id="A0A2Z5GC93"/>
<dbReference type="PRINTS" id="PR00171">
    <property type="entry name" value="SUGRTRNSPORT"/>
</dbReference>
<dbReference type="InterPro" id="IPR005828">
    <property type="entry name" value="MFS_sugar_transport-like"/>
</dbReference>
<dbReference type="InterPro" id="IPR005829">
    <property type="entry name" value="Sugar_transporter_CS"/>
</dbReference>
<comment type="similarity">
    <text evidence="2">Belongs to the major facilitator superfamily. Sugar transporter (TC 2.A.1.1) family.</text>
</comment>
<comment type="subcellular location">
    <subcellularLocation>
        <location evidence="1">Membrane</location>
        <topology evidence="1">Multi-pass membrane protein</topology>
    </subcellularLocation>
</comment>
<dbReference type="Gene3D" id="1.20.1250.20">
    <property type="entry name" value="MFS general substrate transporter like domains"/>
    <property type="match status" value="2"/>
</dbReference>
<evidence type="ECO:0000256" key="3">
    <source>
        <dbReference type="ARBA" id="ARBA00022448"/>
    </source>
</evidence>
<dbReference type="EMBL" id="CP030843">
    <property type="protein sequence ID" value="AXC16266.1"/>
    <property type="molecule type" value="Genomic_DNA"/>
</dbReference>
<keyword evidence="3" id="KW-0813">Transport</keyword>
<keyword evidence="4 7" id="KW-0812">Transmembrane</keyword>
<evidence type="ECO:0000259" key="8">
    <source>
        <dbReference type="PROSITE" id="PS50850"/>
    </source>
</evidence>
<keyword evidence="5 7" id="KW-1133">Transmembrane helix</keyword>
<feature type="transmembrane region" description="Helical" evidence="7">
    <location>
        <begin position="32"/>
        <end position="57"/>
    </location>
</feature>
<dbReference type="Pfam" id="PF00083">
    <property type="entry name" value="Sugar_tr"/>
    <property type="match status" value="1"/>
</dbReference>
<dbReference type="KEGG" id="abas:ACPOL_7072"/>
<feature type="transmembrane region" description="Helical" evidence="7">
    <location>
        <begin position="316"/>
        <end position="342"/>
    </location>
</feature>
<feature type="transmembrane region" description="Helical" evidence="7">
    <location>
        <begin position="129"/>
        <end position="154"/>
    </location>
</feature>
<accession>A0A2Z5GC93</accession>
<evidence type="ECO:0000313" key="9">
    <source>
        <dbReference type="EMBL" id="AXC16266.1"/>
    </source>
</evidence>
<dbReference type="InterPro" id="IPR050820">
    <property type="entry name" value="MFS_Sugar_Transporter"/>
</dbReference>
<evidence type="ECO:0000256" key="2">
    <source>
        <dbReference type="ARBA" id="ARBA00010992"/>
    </source>
</evidence>
<dbReference type="InterPro" id="IPR036259">
    <property type="entry name" value="MFS_trans_sf"/>
</dbReference>
<evidence type="ECO:0000256" key="1">
    <source>
        <dbReference type="ARBA" id="ARBA00004141"/>
    </source>
</evidence>
<dbReference type="GO" id="GO:0016020">
    <property type="term" value="C:membrane"/>
    <property type="evidence" value="ECO:0007669"/>
    <property type="project" value="UniProtKB-SubCell"/>
</dbReference>
<feature type="transmembrane region" description="Helical" evidence="7">
    <location>
        <begin position="69"/>
        <end position="89"/>
    </location>
</feature>
<dbReference type="PANTHER" id="PTHR48023:SF4">
    <property type="entry name" value="D-XYLOSE-PROTON SYMPORTER-LIKE 2"/>
    <property type="match status" value="1"/>
</dbReference>
<dbReference type="OrthoDB" id="9783823at2"/>
<feature type="transmembrane region" description="Helical" evidence="7">
    <location>
        <begin position="160"/>
        <end position="179"/>
    </location>
</feature>
<dbReference type="InterPro" id="IPR020846">
    <property type="entry name" value="MFS_dom"/>
</dbReference>
<gene>
    <name evidence="9" type="ORF">ACPOL_7072</name>
</gene>
<evidence type="ECO:0000256" key="6">
    <source>
        <dbReference type="ARBA" id="ARBA00023136"/>
    </source>
</evidence>
<feature type="transmembrane region" description="Helical" evidence="7">
    <location>
        <begin position="363"/>
        <end position="379"/>
    </location>
</feature>
<dbReference type="SUPFAM" id="SSF103473">
    <property type="entry name" value="MFS general substrate transporter"/>
    <property type="match status" value="1"/>
</dbReference>
<dbReference type="InterPro" id="IPR003663">
    <property type="entry name" value="Sugar/inositol_transpt"/>
</dbReference>
<reference evidence="9 10" key="1">
    <citation type="journal article" date="2018" name="Front. Microbiol.">
        <title>Hydrolytic Capabilities as a Key to Environmental Success: Chitinolytic and Cellulolytic Acidobacteria From Acidic Sub-arctic Soils and Boreal Peatlands.</title>
        <authorList>
            <person name="Belova S.E."/>
            <person name="Ravin N.V."/>
            <person name="Pankratov T.A."/>
            <person name="Rakitin A.L."/>
            <person name="Ivanova A.A."/>
            <person name="Beletsky A.V."/>
            <person name="Mardanov A.V."/>
            <person name="Sinninghe Damste J.S."/>
            <person name="Dedysh S.N."/>
        </authorList>
    </citation>
    <scope>NUCLEOTIDE SEQUENCE [LARGE SCALE GENOMIC DNA]</scope>
    <source>
        <strain evidence="9 10">SBC82</strain>
        <plasmid evidence="10">pacpol4</plasmid>
    </source>
</reference>
<feature type="transmembrane region" description="Helical" evidence="7">
    <location>
        <begin position="95"/>
        <end position="117"/>
    </location>
</feature>
<feature type="transmembrane region" description="Helical" evidence="7">
    <location>
        <begin position="290"/>
        <end position="310"/>
    </location>
</feature>
<dbReference type="PROSITE" id="PS00216">
    <property type="entry name" value="SUGAR_TRANSPORT_1"/>
    <property type="match status" value="1"/>
</dbReference>
<geneLocation type="plasmid" evidence="10">
    <name>pacpol4</name>
</geneLocation>
<feature type="transmembrane region" description="Helical" evidence="7">
    <location>
        <begin position="385"/>
        <end position="403"/>
    </location>
</feature>
<evidence type="ECO:0000256" key="5">
    <source>
        <dbReference type="ARBA" id="ARBA00022989"/>
    </source>
</evidence>
<keyword evidence="10" id="KW-1185">Reference proteome</keyword>
<evidence type="ECO:0000256" key="4">
    <source>
        <dbReference type="ARBA" id="ARBA00022692"/>
    </source>
</evidence>
<dbReference type="RefSeq" id="WP_114211429.1">
    <property type="nucleotide sequence ID" value="NZ_CP030843.1"/>
</dbReference>
<organism evidence="9 10">
    <name type="scientific">Acidisarcina polymorpha</name>
    <dbReference type="NCBI Taxonomy" id="2211140"/>
    <lineage>
        <taxon>Bacteria</taxon>
        <taxon>Pseudomonadati</taxon>
        <taxon>Acidobacteriota</taxon>
        <taxon>Terriglobia</taxon>
        <taxon>Terriglobales</taxon>
        <taxon>Acidobacteriaceae</taxon>
        <taxon>Acidisarcina</taxon>
    </lineage>
</organism>
<keyword evidence="6 7" id="KW-0472">Membrane</keyword>
<feature type="domain" description="Major facilitator superfamily (MFS) profile" evidence="8">
    <location>
        <begin position="3"/>
        <end position="407"/>
    </location>
</feature>
<protein>
    <submittedName>
        <fullName evidence="9">Arabinose-proton symporter</fullName>
    </submittedName>
</protein>
<dbReference type="PROSITE" id="PS50850">
    <property type="entry name" value="MFS"/>
    <property type="match status" value="1"/>
</dbReference>
<evidence type="ECO:0000256" key="7">
    <source>
        <dbReference type="SAM" id="Phobius"/>
    </source>
</evidence>
<evidence type="ECO:0000313" key="10">
    <source>
        <dbReference type="Proteomes" id="UP000253606"/>
    </source>
</evidence>
<dbReference type="PANTHER" id="PTHR48023">
    <property type="entry name" value="D-XYLOSE-PROTON SYMPORTER-LIKE 2"/>
    <property type="match status" value="1"/>
</dbReference>
<feature type="transmembrane region" description="Helical" evidence="7">
    <location>
        <begin position="263"/>
        <end position="283"/>
    </location>
</feature>
<dbReference type="Proteomes" id="UP000253606">
    <property type="component" value="Plasmid pACPOL4"/>
</dbReference>
<dbReference type="GO" id="GO:0022857">
    <property type="term" value="F:transmembrane transporter activity"/>
    <property type="evidence" value="ECO:0007669"/>
    <property type="project" value="InterPro"/>
</dbReference>
<name>A0A2Z5GC93_9BACT</name>
<proteinExistence type="inferred from homology"/>
<sequence>MTAAFVGSLGGFVFGYDLGALSSSTQSLRGHFGLSSAAFGLTISISLWGTIFGSLLGGRAADRVRARNLIAWCAILYAVATFGISLPVSEEWICLLVMRFLCGTAIGGFTVGCPLYLSEAAPIGQRGRVVSMFQLEIGAGVLVAFCIGSSVAHLVPADIAWRWCLGMGSFPAVVLFFLLRLKTLEPINVPVQDVQTEASHVIYLGDAVRPSNRERLFQRRNTRSILLATSIAIFNQLSGVNILLLYMLDILASAGIGLFSGHTYSVLISCLSLVTTTLGMAFVDKLGRKPLLFIGAAGMALCLIGLGLAIPRHLAALWYLSIFAVYNAFFAFSQGTVVWVYLSELFPPGIRGAGQGYGSSVHWIANALLVLVYPIMQHASSVRTFYLFALMMALQIAVIWLWYPETRDTVLGAVASVQDRERSG</sequence>